<accession>A0A4P9Z124</accession>
<feature type="non-terminal residue" evidence="2">
    <location>
        <position position="171"/>
    </location>
</feature>
<dbReference type="AlphaFoldDB" id="A0A4P9Z124"/>
<evidence type="ECO:0000256" key="1">
    <source>
        <dbReference type="SAM" id="MobiDB-lite"/>
    </source>
</evidence>
<evidence type="ECO:0000313" key="2">
    <source>
        <dbReference type="EMBL" id="RKP25421.1"/>
    </source>
</evidence>
<protein>
    <submittedName>
        <fullName evidence="2">Uncharacterized protein</fullName>
    </submittedName>
</protein>
<organism evidence="2 3">
    <name type="scientific">Syncephalis pseudoplumigaleata</name>
    <dbReference type="NCBI Taxonomy" id="1712513"/>
    <lineage>
        <taxon>Eukaryota</taxon>
        <taxon>Fungi</taxon>
        <taxon>Fungi incertae sedis</taxon>
        <taxon>Zoopagomycota</taxon>
        <taxon>Zoopagomycotina</taxon>
        <taxon>Zoopagomycetes</taxon>
        <taxon>Zoopagales</taxon>
        <taxon>Piptocephalidaceae</taxon>
        <taxon>Syncephalis</taxon>
    </lineage>
</organism>
<keyword evidence="3" id="KW-1185">Reference proteome</keyword>
<proteinExistence type="predicted"/>
<dbReference type="Proteomes" id="UP000278143">
    <property type="component" value="Unassembled WGS sequence"/>
</dbReference>
<reference evidence="3" key="1">
    <citation type="journal article" date="2018" name="Nat. Microbiol.">
        <title>Leveraging single-cell genomics to expand the fungal tree of life.</title>
        <authorList>
            <person name="Ahrendt S.R."/>
            <person name="Quandt C.A."/>
            <person name="Ciobanu D."/>
            <person name="Clum A."/>
            <person name="Salamov A."/>
            <person name="Andreopoulos B."/>
            <person name="Cheng J.F."/>
            <person name="Woyke T."/>
            <person name="Pelin A."/>
            <person name="Henrissat B."/>
            <person name="Reynolds N.K."/>
            <person name="Benny G.L."/>
            <person name="Smith M.E."/>
            <person name="James T.Y."/>
            <person name="Grigoriev I.V."/>
        </authorList>
    </citation>
    <scope>NUCLEOTIDE SEQUENCE [LARGE SCALE GENOMIC DNA]</scope>
    <source>
        <strain evidence="3">Benny S71-1</strain>
    </source>
</reference>
<feature type="compositionally biased region" description="Low complexity" evidence="1">
    <location>
        <begin position="13"/>
        <end position="26"/>
    </location>
</feature>
<feature type="region of interest" description="Disordered" evidence="1">
    <location>
        <begin position="1"/>
        <end position="171"/>
    </location>
</feature>
<gene>
    <name evidence="2" type="ORF">SYNPS1DRAFT_22614</name>
</gene>
<evidence type="ECO:0000313" key="3">
    <source>
        <dbReference type="Proteomes" id="UP000278143"/>
    </source>
</evidence>
<feature type="compositionally biased region" description="Pro residues" evidence="1">
    <location>
        <begin position="47"/>
        <end position="60"/>
    </location>
</feature>
<sequence length="171" mass="18043">MSAIEATSAPGMDSSLEEQSSLSAADMMAAPPNTPRATAIHLASPTDIPPPPAYKPPALPISPTEKLELKREARCDGIVPPINTPRQSVDSAIRVQRHPRSSDERKRPSAKGATASSSTVVTELDLSMPPKAPARSASLVTSTVRQRVTLRAQPKMATSGARHHRGDAGMP</sequence>
<name>A0A4P9Z124_9FUNG</name>
<dbReference type="EMBL" id="KZ989754">
    <property type="protein sequence ID" value="RKP25421.1"/>
    <property type="molecule type" value="Genomic_DNA"/>
</dbReference>
<feature type="compositionally biased region" description="Basic and acidic residues" evidence="1">
    <location>
        <begin position="65"/>
        <end position="75"/>
    </location>
</feature>